<keyword evidence="3" id="KW-0378">Hydrolase</keyword>
<name>A0A0J7ZP90_STRVR</name>
<evidence type="ECO:0000256" key="1">
    <source>
        <dbReference type="SAM" id="MobiDB-lite"/>
    </source>
</evidence>
<dbReference type="InterPro" id="IPR013108">
    <property type="entry name" value="Amidohydro_3"/>
</dbReference>
<dbReference type="Gene3D" id="3.10.310.70">
    <property type="match status" value="1"/>
</dbReference>
<dbReference type="InterPro" id="IPR033932">
    <property type="entry name" value="YtcJ-like"/>
</dbReference>
<dbReference type="InterPro" id="IPR011059">
    <property type="entry name" value="Metal-dep_hydrolase_composite"/>
</dbReference>
<feature type="domain" description="Amidohydrolase 3" evidence="2">
    <location>
        <begin position="47"/>
        <end position="552"/>
    </location>
</feature>
<feature type="region of interest" description="Disordered" evidence="1">
    <location>
        <begin position="158"/>
        <end position="177"/>
    </location>
</feature>
<dbReference type="AlphaFoldDB" id="A0A0J7ZP90"/>
<accession>A0A0J7ZP90</accession>
<dbReference type="InterPro" id="IPR032466">
    <property type="entry name" value="Metal_Hydrolase"/>
</dbReference>
<dbReference type="PATRIC" id="fig|1938.3.peg.3214"/>
<dbReference type="SUPFAM" id="SSF51556">
    <property type="entry name" value="Metallo-dependent hydrolases"/>
    <property type="match status" value="1"/>
</dbReference>
<comment type="caution">
    <text evidence="3">The sequence shown here is derived from an EMBL/GenBank/DDBJ whole genome shotgun (WGS) entry which is preliminary data.</text>
</comment>
<dbReference type="Pfam" id="PF07969">
    <property type="entry name" value="Amidohydro_3"/>
    <property type="match status" value="1"/>
</dbReference>
<dbReference type="Gene3D" id="3.20.20.140">
    <property type="entry name" value="Metal-dependent hydrolases"/>
    <property type="match status" value="1"/>
</dbReference>
<dbReference type="SUPFAM" id="SSF51338">
    <property type="entry name" value="Composite domain of metallo-dependent hydrolases"/>
    <property type="match status" value="1"/>
</dbReference>
<evidence type="ECO:0000259" key="2">
    <source>
        <dbReference type="Pfam" id="PF07969"/>
    </source>
</evidence>
<evidence type="ECO:0000313" key="4">
    <source>
        <dbReference type="Proteomes" id="UP000037432"/>
    </source>
</evidence>
<organism evidence="3 4">
    <name type="scientific">Streptomyces viridochromogenes</name>
    <dbReference type="NCBI Taxonomy" id="1938"/>
    <lineage>
        <taxon>Bacteria</taxon>
        <taxon>Bacillati</taxon>
        <taxon>Actinomycetota</taxon>
        <taxon>Actinomycetes</taxon>
        <taxon>Kitasatosporales</taxon>
        <taxon>Streptomycetaceae</taxon>
        <taxon>Streptomyces</taxon>
    </lineage>
</organism>
<dbReference type="Proteomes" id="UP000037432">
    <property type="component" value="Unassembled WGS sequence"/>
</dbReference>
<dbReference type="PANTHER" id="PTHR22642:SF2">
    <property type="entry name" value="PROTEIN LONG AFTER FAR-RED 3"/>
    <property type="match status" value="1"/>
</dbReference>
<dbReference type="GO" id="GO:0016810">
    <property type="term" value="F:hydrolase activity, acting on carbon-nitrogen (but not peptide) bonds"/>
    <property type="evidence" value="ECO:0007669"/>
    <property type="project" value="InterPro"/>
</dbReference>
<evidence type="ECO:0000313" key="3">
    <source>
        <dbReference type="EMBL" id="KMS77227.1"/>
    </source>
</evidence>
<feature type="compositionally biased region" description="Basic and acidic residues" evidence="1">
    <location>
        <begin position="159"/>
        <end position="173"/>
    </location>
</feature>
<dbReference type="OrthoDB" id="3173428at2"/>
<dbReference type="Gene3D" id="2.30.40.10">
    <property type="entry name" value="Urease, subunit C, domain 1"/>
    <property type="match status" value="1"/>
</dbReference>
<sequence>MHADLLFTGGPVLTPEGRTGTAVAVTGDRVTAVGREEVHDLAGPRTEVVDLAGRLLMPGFQDAHVHPVPAGLELSRCDLTGARTADETLAAVRAYADAHPGREWITGGGWSMEAFEGGTPTKELLDAVVPDRPVYLPNRDHHGAWVNSRALALAGITRDTPDPADGRIDRDVSGEPSGTLQEGAMQLVGRLTPPATPADLTAALLHAQRHLHALGITAWQDALVGDFLGMEDPAQAYLAAARDGSLTARVVGALWWDRERGAEQIPELVERRAALSHGRFRAGSVKLMLDGVAETGTAALLDPYLDKCGCATANRGTSFIDAGQLPEYVTELDALGFQCHFHALGDRAVRDALDAIEAARAASEARWGSPRPKAGGGPSDTRPHLAHLQVVQPADVPRFARLGATANIQPLWAAHEPQMDELTIPFLGPERAAWQYPFGALLRSGARLAAGSDWPVSSPDPLQGIHVAVNRVPPDGGGTPVFLPGERIGLAEALSAYTAGSAYVNHLDDTGEVRAGALADLVVLDRDPFDGPMEAIAETRVSLTYVGGTRVYAAPGA</sequence>
<reference evidence="3 4" key="1">
    <citation type="submission" date="2015-06" db="EMBL/GenBank/DDBJ databases">
        <authorList>
            <person name="Ju K.-S."/>
            <person name="Doroghazi J.R."/>
            <person name="Metcalf W.W."/>
        </authorList>
    </citation>
    <scope>NUCLEOTIDE SEQUENCE [LARGE SCALE GENOMIC DNA]</scope>
    <source>
        <strain evidence="3 4">NRRL 3414</strain>
    </source>
</reference>
<dbReference type="EMBL" id="LFNT01000001">
    <property type="protein sequence ID" value="KMS77227.1"/>
    <property type="molecule type" value="Genomic_DNA"/>
</dbReference>
<dbReference type="PANTHER" id="PTHR22642">
    <property type="entry name" value="IMIDAZOLONEPROPIONASE"/>
    <property type="match status" value="1"/>
</dbReference>
<dbReference type="CDD" id="cd01300">
    <property type="entry name" value="YtcJ_like"/>
    <property type="match status" value="1"/>
</dbReference>
<proteinExistence type="predicted"/>
<gene>
    <name evidence="3" type="ORF">ACM01_00900</name>
</gene>
<dbReference type="RefSeq" id="WP_048579018.1">
    <property type="nucleotide sequence ID" value="NZ_LFNT01000001.1"/>
</dbReference>
<protein>
    <submittedName>
        <fullName evidence="3">Amidohydrolase</fullName>
    </submittedName>
</protein>